<dbReference type="RefSeq" id="WP_118235885.1">
    <property type="nucleotide sequence ID" value="NZ_QRJH01000005.1"/>
</dbReference>
<gene>
    <name evidence="2" type="ORF">DW222_11465</name>
</gene>
<proteinExistence type="predicted"/>
<reference evidence="2 3" key="1">
    <citation type="submission" date="2018-08" db="EMBL/GenBank/DDBJ databases">
        <title>A genome reference for cultivated species of the human gut microbiota.</title>
        <authorList>
            <person name="Zou Y."/>
            <person name="Xue W."/>
            <person name="Luo G."/>
        </authorList>
    </citation>
    <scope>NUCLEOTIDE SEQUENCE [LARGE SCALE GENOMIC DNA]</scope>
    <source>
        <strain evidence="2 3">AM18-2AC</strain>
    </source>
</reference>
<dbReference type="PANTHER" id="PTHR34504">
    <property type="entry name" value="ANTITOXIN HICB"/>
    <property type="match status" value="1"/>
</dbReference>
<evidence type="ECO:0000313" key="3">
    <source>
        <dbReference type="Proteomes" id="UP000284024"/>
    </source>
</evidence>
<dbReference type="Gene3D" id="3.30.160.250">
    <property type="match status" value="1"/>
</dbReference>
<feature type="domain" description="HicB-like antitoxin of toxin-antitoxin system" evidence="1">
    <location>
        <begin position="14"/>
        <end position="71"/>
    </location>
</feature>
<dbReference type="Proteomes" id="UP000284024">
    <property type="component" value="Unassembled WGS sequence"/>
</dbReference>
<dbReference type="InterPro" id="IPR031807">
    <property type="entry name" value="HicB-like"/>
</dbReference>
<dbReference type="Pfam" id="PF15919">
    <property type="entry name" value="HicB_lk_antitox"/>
    <property type="match status" value="1"/>
</dbReference>
<dbReference type="InterPro" id="IPR035069">
    <property type="entry name" value="TTHA1013/TTHA0281-like"/>
</dbReference>
<accession>A0A414W0Y8</accession>
<organism evidence="2 3">
    <name type="scientific">Blautia obeum</name>
    <dbReference type="NCBI Taxonomy" id="40520"/>
    <lineage>
        <taxon>Bacteria</taxon>
        <taxon>Bacillati</taxon>
        <taxon>Bacillota</taxon>
        <taxon>Clostridia</taxon>
        <taxon>Lachnospirales</taxon>
        <taxon>Lachnospiraceae</taxon>
        <taxon>Blautia</taxon>
    </lineage>
</organism>
<protein>
    <submittedName>
        <fullName evidence="2">Type II toxin-antitoxin system HicB family antitoxin</fullName>
    </submittedName>
</protein>
<dbReference type="PANTHER" id="PTHR34504:SF2">
    <property type="entry name" value="UPF0150 PROTEIN SSL0259"/>
    <property type="match status" value="1"/>
</dbReference>
<dbReference type="EMBL" id="QRJH01000005">
    <property type="protein sequence ID" value="RHH17994.1"/>
    <property type="molecule type" value="Genomic_DNA"/>
</dbReference>
<dbReference type="AlphaFoldDB" id="A0A414W0Y8"/>
<evidence type="ECO:0000313" key="2">
    <source>
        <dbReference type="EMBL" id="RHH17994.1"/>
    </source>
</evidence>
<dbReference type="InterPro" id="IPR051404">
    <property type="entry name" value="TA_system_antitoxin"/>
</dbReference>
<evidence type="ECO:0000259" key="1">
    <source>
        <dbReference type="Pfam" id="PF15919"/>
    </source>
</evidence>
<dbReference type="SUPFAM" id="SSF143100">
    <property type="entry name" value="TTHA1013/TTHA0281-like"/>
    <property type="match status" value="1"/>
</dbReference>
<name>A0A414W0Y8_9FIRM</name>
<sequence>MSKNIGYYMNLHYLFLVAGNNEEGYVASAIDLTGCLTCGDTMEELMKNIQDAKREWLEAAMEMGLEIPEPLNL</sequence>
<comment type="caution">
    <text evidence="2">The sequence shown here is derived from an EMBL/GenBank/DDBJ whole genome shotgun (WGS) entry which is preliminary data.</text>
</comment>